<dbReference type="PANTHER" id="PTHR22898:SF3">
    <property type="entry name" value="ALPHA-1,2-FUCOSYLTRANSFERASE-RELATED"/>
    <property type="match status" value="1"/>
</dbReference>
<feature type="non-terminal residue" evidence="1">
    <location>
        <position position="135"/>
    </location>
</feature>
<dbReference type="Proteomes" id="UP001432027">
    <property type="component" value="Unassembled WGS sequence"/>
</dbReference>
<dbReference type="PANTHER" id="PTHR22898">
    <property type="entry name" value="UNCHARACTERIZED GLYCOSOL TRANSFERASE-RELATED"/>
    <property type="match status" value="1"/>
</dbReference>
<gene>
    <name evidence="1" type="ORF">PENTCL1PPCAC_1446</name>
</gene>
<feature type="non-terminal residue" evidence="1">
    <location>
        <position position="1"/>
    </location>
</feature>
<evidence type="ECO:0000313" key="2">
    <source>
        <dbReference type="Proteomes" id="UP001432027"/>
    </source>
</evidence>
<protein>
    <recommendedName>
        <fullName evidence="3">L-Fucosyltransferase</fullName>
    </recommendedName>
</protein>
<evidence type="ECO:0008006" key="3">
    <source>
        <dbReference type="Google" id="ProtNLM"/>
    </source>
</evidence>
<dbReference type="InterPro" id="IPR052501">
    <property type="entry name" value="Alpha-1-2_FucT"/>
</dbReference>
<proteinExistence type="predicted"/>
<evidence type="ECO:0000313" key="1">
    <source>
        <dbReference type="EMBL" id="GMS79271.1"/>
    </source>
</evidence>
<name>A0AAV5S8D0_9BILA</name>
<comment type="caution">
    <text evidence="1">The sequence shown here is derived from an EMBL/GenBank/DDBJ whole genome shotgun (WGS) entry which is preliminary data.</text>
</comment>
<keyword evidence="2" id="KW-1185">Reference proteome</keyword>
<organism evidence="1 2">
    <name type="scientific">Pristionchus entomophagus</name>
    <dbReference type="NCBI Taxonomy" id="358040"/>
    <lineage>
        <taxon>Eukaryota</taxon>
        <taxon>Metazoa</taxon>
        <taxon>Ecdysozoa</taxon>
        <taxon>Nematoda</taxon>
        <taxon>Chromadorea</taxon>
        <taxon>Rhabditida</taxon>
        <taxon>Rhabditina</taxon>
        <taxon>Diplogasteromorpha</taxon>
        <taxon>Diplogasteroidea</taxon>
        <taxon>Neodiplogasteridae</taxon>
        <taxon>Pristionchus</taxon>
    </lineage>
</organism>
<accession>A0AAV5S8D0</accession>
<dbReference type="AlphaFoldDB" id="A0AAV5S8D0"/>
<dbReference type="EMBL" id="BTSX01000001">
    <property type="protein sequence ID" value="GMS79271.1"/>
    <property type="molecule type" value="Genomic_DNA"/>
</dbReference>
<reference evidence="1" key="1">
    <citation type="submission" date="2023-10" db="EMBL/GenBank/DDBJ databases">
        <title>Genome assembly of Pristionchus species.</title>
        <authorList>
            <person name="Yoshida K."/>
            <person name="Sommer R.J."/>
        </authorList>
    </citation>
    <scope>NUCLEOTIDE SEQUENCE</scope>
    <source>
        <strain evidence="1">RS0144</strain>
    </source>
</reference>
<sequence>VRPSVRPSAPSTEAFTVPAVEFILRQIKSTALVIMIGDDRYWQRETTKRIKSAESVVLPRSESTSSASIDWQFAEIHCDTVLLTASASTFGWWMAYVSKGQKVYYNSVYGKENRFGTSLDPDGFFPHSWTALELD</sequence>